<dbReference type="Pfam" id="PF12796">
    <property type="entry name" value="Ank_2"/>
    <property type="match status" value="1"/>
</dbReference>
<keyword evidence="2" id="KW-0040">ANK repeat</keyword>
<name>A0AAW0X2H4_CHEQU</name>
<dbReference type="InterPro" id="IPR002110">
    <property type="entry name" value="Ankyrin_rpt"/>
</dbReference>
<evidence type="ECO:0000256" key="2">
    <source>
        <dbReference type="PROSITE-ProRule" id="PRU00023"/>
    </source>
</evidence>
<evidence type="ECO:0000313" key="3">
    <source>
        <dbReference type="EMBL" id="KAK8733782.1"/>
    </source>
</evidence>
<dbReference type="PROSITE" id="PS50088">
    <property type="entry name" value="ANK_REPEAT"/>
    <property type="match status" value="1"/>
</dbReference>
<comment type="similarity">
    <text evidence="1">Belongs to the mab-21 family.</text>
</comment>
<evidence type="ECO:0000313" key="4">
    <source>
        <dbReference type="Proteomes" id="UP001445076"/>
    </source>
</evidence>
<dbReference type="EMBL" id="JARKIK010000053">
    <property type="protein sequence ID" value="KAK8733782.1"/>
    <property type="molecule type" value="Genomic_DNA"/>
</dbReference>
<dbReference type="PANTHER" id="PTHR10656">
    <property type="entry name" value="CELL FATE DETERMINING PROTEIN MAB21-RELATED"/>
    <property type="match status" value="1"/>
</dbReference>
<keyword evidence="4" id="KW-1185">Reference proteome</keyword>
<gene>
    <name evidence="3" type="ORF">OTU49_006477</name>
</gene>
<sequence length="553" mass="62549">ELREKVKDKEEKEQLQEVLDEYNSLFTRFLATPASAKTQRRTGWSPREHAVHTYSLLVSCRRGLLQLAYLLVTVGGLDADTVVDNTYDATGLHEAASHGNSSCLALLLSLGASALKRDRYEHTPSHYAAMFGHDHSYQLLEKVLRNQQPVSKAGTTPSDIVRNFKDYLRRNLKNETSLEDNLVFHKPSAGIKKLLKLVNIKEIGRQLDEITVNFDEGEAKQVKEVVTKQVQIILDDVSSIDRLYEGKLTTVGSAADGTRLFTPDEYDLSVVLANTSGTTVEIVEQEPHLAALKGHRLRLRVKTDNPGLQGKSLINNFYELVRRVLEKQTFESRHLSLVSPGVTRTQVGVALAFAWQGKEYPLLQISIDLVPVLAVQWPAEVSRPPLTPASINQLYICNTTDGEWRCSFAGAEAEVLSQLDPQERRIYLGCKTLLSHLKADPWMPREVKANYTWWDSRKWKIMIPAGFAMKNSFLNQLQHKREQKIEWRDEDLINMIITILRDMCQDFWDPTAGLESLVPSKIHAYFGGEFETPKTGEGAPEIIKVLKELKQSF</sequence>
<organism evidence="3 4">
    <name type="scientific">Cherax quadricarinatus</name>
    <name type="common">Australian red claw crayfish</name>
    <dbReference type="NCBI Taxonomy" id="27406"/>
    <lineage>
        <taxon>Eukaryota</taxon>
        <taxon>Metazoa</taxon>
        <taxon>Ecdysozoa</taxon>
        <taxon>Arthropoda</taxon>
        <taxon>Crustacea</taxon>
        <taxon>Multicrustacea</taxon>
        <taxon>Malacostraca</taxon>
        <taxon>Eumalacostraca</taxon>
        <taxon>Eucarida</taxon>
        <taxon>Decapoda</taxon>
        <taxon>Pleocyemata</taxon>
        <taxon>Astacidea</taxon>
        <taxon>Parastacoidea</taxon>
        <taxon>Parastacidae</taxon>
        <taxon>Cherax</taxon>
    </lineage>
</organism>
<accession>A0AAW0X2H4</accession>
<protein>
    <submittedName>
        <fullName evidence="3">Uncharacterized protein</fullName>
    </submittedName>
</protein>
<dbReference type="AlphaFoldDB" id="A0AAW0X2H4"/>
<comment type="caution">
    <text evidence="3">The sequence shown here is derived from an EMBL/GenBank/DDBJ whole genome shotgun (WGS) entry which is preliminary data.</text>
</comment>
<dbReference type="Gene3D" id="1.25.40.20">
    <property type="entry name" value="Ankyrin repeat-containing domain"/>
    <property type="match status" value="1"/>
</dbReference>
<evidence type="ECO:0000256" key="1">
    <source>
        <dbReference type="ARBA" id="ARBA00008307"/>
    </source>
</evidence>
<dbReference type="Proteomes" id="UP001445076">
    <property type="component" value="Unassembled WGS sequence"/>
</dbReference>
<proteinExistence type="inferred from homology"/>
<dbReference type="SUPFAM" id="SSF48403">
    <property type="entry name" value="Ankyrin repeat"/>
    <property type="match status" value="1"/>
</dbReference>
<feature type="non-terminal residue" evidence="3">
    <location>
        <position position="1"/>
    </location>
</feature>
<dbReference type="PANTHER" id="PTHR10656:SF42">
    <property type="entry name" value="CYCLIC GMP-AMP SYNTHASE-LIKE PROTEIN-RELATED"/>
    <property type="match status" value="1"/>
</dbReference>
<dbReference type="Gene3D" id="3.30.460.90">
    <property type="match status" value="1"/>
</dbReference>
<feature type="repeat" description="ANK" evidence="2">
    <location>
        <begin position="87"/>
        <end position="119"/>
    </location>
</feature>
<reference evidence="3 4" key="1">
    <citation type="journal article" date="2024" name="BMC Genomics">
        <title>Genome assembly of redclaw crayfish (Cherax quadricarinatus) provides insights into its immune adaptation and hypoxia tolerance.</title>
        <authorList>
            <person name="Liu Z."/>
            <person name="Zheng J."/>
            <person name="Li H."/>
            <person name="Fang K."/>
            <person name="Wang S."/>
            <person name="He J."/>
            <person name="Zhou D."/>
            <person name="Weng S."/>
            <person name="Chi M."/>
            <person name="Gu Z."/>
            <person name="He J."/>
            <person name="Li F."/>
            <person name="Wang M."/>
        </authorList>
    </citation>
    <scope>NUCLEOTIDE SEQUENCE [LARGE SCALE GENOMIC DNA]</scope>
    <source>
        <strain evidence="3">ZL_2023a</strain>
    </source>
</reference>
<dbReference type="InterPro" id="IPR036770">
    <property type="entry name" value="Ankyrin_rpt-contain_sf"/>
</dbReference>